<dbReference type="AlphaFoldDB" id="A0A1W7D176"/>
<dbReference type="RefSeq" id="WP_086160553.1">
    <property type="nucleotide sequence ID" value="NZ_CP021121.1"/>
</dbReference>
<feature type="transmembrane region" description="Helical" evidence="2">
    <location>
        <begin position="162"/>
        <end position="182"/>
    </location>
</feature>
<keyword evidence="2" id="KW-0472">Membrane</keyword>
<feature type="compositionally biased region" description="Low complexity" evidence="1">
    <location>
        <begin position="1"/>
        <end position="10"/>
    </location>
</feature>
<organism evidence="3 4">
    <name type="scientific">Streptomyces marincola</name>
    <dbReference type="NCBI Taxonomy" id="2878388"/>
    <lineage>
        <taxon>Bacteria</taxon>
        <taxon>Bacillati</taxon>
        <taxon>Actinomycetota</taxon>
        <taxon>Actinomycetes</taxon>
        <taxon>Kitasatosporales</taxon>
        <taxon>Streptomycetaceae</taxon>
        <taxon>Streptomyces</taxon>
    </lineage>
</organism>
<keyword evidence="2" id="KW-0812">Transmembrane</keyword>
<sequence length="212" mass="23001">MPDDVGGPPFRDGDGPDSDDRGVADEVFAAVVLDEDFVEAAEIHEPTAAERILYAAMERAEAEAASELGFYRDPDLDPGTSDGLPGFDPDGDQDDEGRFDRSDYLRYLPDEDDEDGPAHGPRPGTGRGERGGRPGGGEVIRGHRGREPLPPAWRPARWQRPVACMLAMVMGISVIAFAFIAVQRAGQTPARDAEREDEEQTVFDAEMPDHGP</sequence>
<evidence type="ECO:0000313" key="4">
    <source>
        <dbReference type="Proteomes" id="UP000194218"/>
    </source>
</evidence>
<dbReference type="KEGG" id="smao:CAG99_19350"/>
<protein>
    <submittedName>
        <fullName evidence="3">Uncharacterized protein</fullName>
    </submittedName>
</protein>
<evidence type="ECO:0000313" key="3">
    <source>
        <dbReference type="EMBL" id="ARQ70707.1"/>
    </source>
</evidence>
<name>A0A1W7D176_9ACTN</name>
<dbReference type="Proteomes" id="UP000194218">
    <property type="component" value="Chromosome"/>
</dbReference>
<reference evidence="3 4" key="1">
    <citation type="submission" date="2017-05" db="EMBL/GenBank/DDBJ databases">
        <title>Complete genome sequence of Streptomyces sp. SCSIO 03032 revealed the diverse biosynthetic pathways for its bioactive secondary metabolites.</title>
        <authorList>
            <person name="Ma L."/>
            <person name="Zhu Y."/>
            <person name="Zhang W."/>
            <person name="Zhang G."/>
            <person name="Tian X."/>
            <person name="Zhang S."/>
            <person name="Zhang C."/>
        </authorList>
    </citation>
    <scope>NUCLEOTIDE SEQUENCE [LARGE SCALE GENOMIC DNA]</scope>
    <source>
        <strain evidence="3 4">SCSIO 03032</strain>
    </source>
</reference>
<keyword evidence="2" id="KW-1133">Transmembrane helix</keyword>
<evidence type="ECO:0000256" key="1">
    <source>
        <dbReference type="SAM" id="MobiDB-lite"/>
    </source>
</evidence>
<keyword evidence="4" id="KW-1185">Reference proteome</keyword>
<feature type="region of interest" description="Disordered" evidence="1">
    <location>
        <begin position="66"/>
        <end position="153"/>
    </location>
</feature>
<dbReference type="EMBL" id="CP021121">
    <property type="protein sequence ID" value="ARQ70707.1"/>
    <property type="molecule type" value="Genomic_DNA"/>
</dbReference>
<evidence type="ECO:0000256" key="2">
    <source>
        <dbReference type="SAM" id="Phobius"/>
    </source>
</evidence>
<feature type="region of interest" description="Disordered" evidence="1">
    <location>
        <begin position="1"/>
        <end position="23"/>
    </location>
</feature>
<accession>A0A1W7D176</accession>
<proteinExistence type="predicted"/>
<gene>
    <name evidence="3" type="ORF">CAG99_19350</name>
</gene>
<feature type="region of interest" description="Disordered" evidence="1">
    <location>
        <begin position="186"/>
        <end position="212"/>
    </location>
</feature>
<feature type="compositionally biased region" description="Basic and acidic residues" evidence="1">
    <location>
        <begin position="11"/>
        <end position="23"/>
    </location>
</feature>
<dbReference type="OrthoDB" id="3854688at2"/>